<dbReference type="Proteomes" id="UP000051686">
    <property type="component" value="Unassembled WGS sequence"/>
</dbReference>
<dbReference type="Pfam" id="PF02565">
    <property type="entry name" value="RecO_C"/>
    <property type="match status" value="1"/>
</dbReference>
<dbReference type="AlphaFoldDB" id="A0A0R1MGX3"/>
<sequence>MGTTRMAEFKGIVMFRRDYRERDMLVKILTDHYGFKMFFIRGARKRGFKMGASILPFTTAIYTGTINDEGLSFIDAAKDVSQYQKICQDILLNAYATYILGLVSAAFGDARALGRWYPKTVAALGAIDRGLDAGVVTNIVELQLLANFGVKPNLKRCVICGQTQGEFDFSESYGGLLCRKHWSVDTNRMHLDKRTVYFIRFLSSVDLLRLNSISLKEETKQKLRYVLDQIYNNDVGLNLKPKHFLDEMLKGSQNILNSHFGIDK</sequence>
<dbReference type="NCBIfam" id="TIGR00613">
    <property type="entry name" value="reco"/>
    <property type="match status" value="1"/>
</dbReference>
<accession>A0A0R1MGX3</accession>
<dbReference type="InterPro" id="IPR037278">
    <property type="entry name" value="ARFGAP/RecO"/>
</dbReference>
<evidence type="ECO:0000256" key="2">
    <source>
        <dbReference type="ARBA" id="ARBA00021310"/>
    </source>
</evidence>
<dbReference type="EMBL" id="AZEH01000039">
    <property type="protein sequence ID" value="KRL04314.1"/>
    <property type="molecule type" value="Genomic_DNA"/>
</dbReference>
<evidence type="ECO:0000313" key="9">
    <source>
        <dbReference type="EMBL" id="KRL04314.1"/>
    </source>
</evidence>
<keyword evidence="3 7" id="KW-0227">DNA damage</keyword>
<dbReference type="SUPFAM" id="SSF50249">
    <property type="entry name" value="Nucleic acid-binding proteins"/>
    <property type="match status" value="1"/>
</dbReference>
<evidence type="ECO:0000313" key="10">
    <source>
        <dbReference type="Proteomes" id="UP000051686"/>
    </source>
</evidence>
<dbReference type="GO" id="GO:0006310">
    <property type="term" value="P:DNA recombination"/>
    <property type="evidence" value="ECO:0007669"/>
    <property type="project" value="UniProtKB-UniRule"/>
</dbReference>
<dbReference type="PATRIC" id="fig|1423777.3.peg.1487"/>
<proteinExistence type="inferred from homology"/>
<dbReference type="InterPro" id="IPR022572">
    <property type="entry name" value="DNA_rep/recomb_RecO_N"/>
</dbReference>
<dbReference type="InterPro" id="IPR042242">
    <property type="entry name" value="RecO_C"/>
</dbReference>
<evidence type="ECO:0000256" key="3">
    <source>
        <dbReference type="ARBA" id="ARBA00022763"/>
    </source>
</evidence>
<keyword evidence="5 7" id="KW-0234">DNA repair</keyword>
<dbReference type="Gene3D" id="2.40.50.140">
    <property type="entry name" value="Nucleic acid-binding proteins"/>
    <property type="match status" value="1"/>
</dbReference>
<keyword evidence="10" id="KW-1185">Reference proteome</keyword>
<reference evidence="9 10" key="1">
    <citation type="journal article" date="2015" name="Genome Announc.">
        <title>Expanding the biotechnology potential of lactobacilli through comparative genomics of 213 strains and associated genera.</title>
        <authorList>
            <person name="Sun Z."/>
            <person name="Harris H.M."/>
            <person name="McCann A."/>
            <person name="Guo C."/>
            <person name="Argimon S."/>
            <person name="Zhang W."/>
            <person name="Yang X."/>
            <person name="Jeffery I.B."/>
            <person name="Cooney J.C."/>
            <person name="Kagawa T.F."/>
            <person name="Liu W."/>
            <person name="Song Y."/>
            <person name="Salvetti E."/>
            <person name="Wrobel A."/>
            <person name="Rasinkangas P."/>
            <person name="Parkhill J."/>
            <person name="Rea M.C."/>
            <person name="O'Sullivan O."/>
            <person name="Ritari J."/>
            <person name="Douillard F.P."/>
            <person name="Paul Ross R."/>
            <person name="Yang R."/>
            <person name="Briner A.E."/>
            <person name="Felis G.E."/>
            <person name="de Vos W.M."/>
            <person name="Barrangou R."/>
            <person name="Klaenhammer T.R."/>
            <person name="Caufield P.W."/>
            <person name="Cui Y."/>
            <person name="Zhang H."/>
            <person name="O'Toole P.W."/>
        </authorList>
    </citation>
    <scope>NUCLEOTIDE SEQUENCE [LARGE SCALE GENOMIC DNA]</scope>
    <source>
        <strain evidence="9 10">DSM 19972</strain>
    </source>
</reference>
<evidence type="ECO:0000256" key="5">
    <source>
        <dbReference type="ARBA" id="ARBA00023204"/>
    </source>
</evidence>
<dbReference type="Gene3D" id="6.20.220.20">
    <property type="entry name" value="Recombination protein O, zinc-binding domain"/>
    <property type="match status" value="1"/>
</dbReference>
<evidence type="ECO:0000256" key="7">
    <source>
        <dbReference type="HAMAP-Rule" id="MF_00201"/>
    </source>
</evidence>
<dbReference type="InterPro" id="IPR012340">
    <property type="entry name" value="NA-bd_OB-fold"/>
</dbReference>
<evidence type="ECO:0000256" key="6">
    <source>
        <dbReference type="ARBA" id="ARBA00033409"/>
    </source>
</evidence>
<comment type="caution">
    <text evidence="9">The sequence shown here is derived from an EMBL/GenBank/DDBJ whole genome shotgun (WGS) entry which is preliminary data.</text>
</comment>
<comment type="function">
    <text evidence="7">Involved in DNA repair and RecF pathway recombination.</text>
</comment>
<evidence type="ECO:0000256" key="1">
    <source>
        <dbReference type="ARBA" id="ARBA00007452"/>
    </source>
</evidence>
<protein>
    <recommendedName>
        <fullName evidence="2 7">DNA repair protein RecO</fullName>
    </recommendedName>
    <alternativeName>
        <fullName evidence="6 7">Recombination protein O</fullName>
    </alternativeName>
</protein>
<dbReference type="HAMAP" id="MF_00201">
    <property type="entry name" value="RecO"/>
    <property type="match status" value="1"/>
</dbReference>
<evidence type="ECO:0000259" key="8">
    <source>
        <dbReference type="Pfam" id="PF11967"/>
    </source>
</evidence>
<dbReference type="Pfam" id="PF11967">
    <property type="entry name" value="RecO_N"/>
    <property type="match status" value="1"/>
</dbReference>
<dbReference type="GO" id="GO:0043590">
    <property type="term" value="C:bacterial nucleoid"/>
    <property type="evidence" value="ECO:0007669"/>
    <property type="project" value="TreeGrafter"/>
</dbReference>
<comment type="similarity">
    <text evidence="1 7">Belongs to the RecO family.</text>
</comment>
<feature type="domain" description="DNA replication/recombination mediator RecO N-terminal" evidence="8">
    <location>
        <begin position="7"/>
        <end position="82"/>
    </location>
</feature>
<gene>
    <name evidence="7" type="primary">recO</name>
    <name evidence="9" type="ORF">FD46_GL001439</name>
</gene>
<keyword evidence="4 7" id="KW-0233">DNA recombination</keyword>
<dbReference type="PANTHER" id="PTHR33991:SF1">
    <property type="entry name" value="DNA REPAIR PROTEIN RECO"/>
    <property type="match status" value="1"/>
</dbReference>
<name>A0A0R1MGX3_9LACO</name>
<organism evidence="9 10">
    <name type="scientific">Liquorilactobacillus oeni DSM 19972</name>
    <dbReference type="NCBI Taxonomy" id="1423777"/>
    <lineage>
        <taxon>Bacteria</taxon>
        <taxon>Bacillati</taxon>
        <taxon>Bacillota</taxon>
        <taxon>Bacilli</taxon>
        <taxon>Lactobacillales</taxon>
        <taxon>Lactobacillaceae</taxon>
        <taxon>Liquorilactobacillus</taxon>
    </lineage>
</organism>
<evidence type="ECO:0000256" key="4">
    <source>
        <dbReference type="ARBA" id="ARBA00023172"/>
    </source>
</evidence>
<dbReference type="SUPFAM" id="SSF57863">
    <property type="entry name" value="ArfGap/RecO-like zinc finger"/>
    <property type="match status" value="1"/>
</dbReference>
<dbReference type="Gene3D" id="1.20.1440.120">
    <property type="entry name" value="Recombination protein O, C-terminal domain"/>
    <property type="match status" value="1"/>
</dbReference>
<dbReference type="InterPro" id="IPR003717">
    <property type="entry name" value="RecO"/>
</dbReference>
<dbReference type="STRING" id="1423777.FD46_GL001439"/>
<dbReference type="GO" id="GO:0006302">
    <property type="term" value="P:double-strand break repair"/>
    <property type="evidence" value="ECO:0007669"/>
    <property type="project" value="TreeGrafter"/>
</dbReference>
<dbReference type="PANTHER" id="PTHR33991">
    <property type="entry name" value="DNA REPAIR PROTEIN RECO"/>
    <property type="match status" value="1"/>
</dbReference>